<evidence type="ECO:0000313" key="3">
    <source>
        <dbReference type="EMBL" id="TWU44616.1"/>
    </source>
</evidence>
<feature type="region of interest" description="Disordered" evidence="1">
    <location>
        <begin position="64"/>
        <end position="110"/>
    </location>
</feature>
<sequence>MNPTLELKCPKCGLPLRLQRPSVASEVTCPKCRKAFGLTPEGNITAAPKSNDFANLPAPVIASAPPPRPRNLAPAAVKPTSPTTATATTARPAAGTFHPSARPATRRPKPQWGKWMIPAVCILMTAAIGGGIYALRESIPIDRFIPVQSIVAAIPMMDSHEKVLNDYADNSEAAVAAIKALKEPEAVVDTKSIAKVIIELNDLNQQCSQLQKRAIALPPLSPSEWNRLMEWIARRLPEKGKEAESTAGVIRNASAERLASSPEFREAAVTFTLTSSDTRRLIESAWIPIPSATTPLQEIERGVIDAKRKVWAAVIAADDKDDADSIVDAYREAAEELTELASRYEDEGLKEQLFRVISPFYSNAHDIDPRMAIAFHRSLSGEIDLEGVPEVQRYDDVEARLKSFGRQTSPDFTPPEPGYPGSPMVPPYGPGSPGFGNPMTRGNEFRGNNGMMAFMEKRVEETITNIRNKHSADETVLLRIENRVDGPEGDKLIQSLRETLGIRRSMQFGFGNTGLVCLFDSGSLHRVADAITWADVSSIDSAERMIHLKIPPPKNVIEGALQ</sequence>
<keyword evidence="4" id="KW-1185">Reference proteome</keyword>
<accession>A0A5C6EAU9</accession>
<keyword evidence="2" id="KW-0812">Transmembrane</keyword>
<comment type="caution">
    <text evidence="3">The sequence shown here is derived from an EMBL/GenBank/DDBJ whole genome shotgun (WGS) entry which is preliminary data.</text>
</comment>
<evidence type="ECO:0000313" key="4">
    <source>
        <dbReference type="Proteomes" id="UP000318288"/>
    </source>
</evidence>
<feature type="transmembrane region" description="Helical" evidence="2">
    <location>
        <begin position="115"/>
        <end position="135"/>
    </location>
</feature>
<keyword evidence="2" id="KW-1133">Transmembrane helix</keyword>
<dbReference type="AlphaFoldDB" id="A0A5C6EAU9"/>
<proteinExistence type="predicted"/>
<reference evidence="3 4" key="1">
    <citation type="submission" date="2019-02" db="EMBL/GenBank/DDBJ databases">
        <title>Deep-cultivation of Planctomycetes and their phenomic and genomic characterization uncovers novel biology.</title>
        <authorList>
            <person name="Wiegand S."/>
            <person name="Jogler M."/>
            <person name="Boedeker C."/>
            <person name="Pinto D."/>
            <person name="Vollmers J."/>
            <person name="Rivas-Marin E."/>
            <person name="Kohn T."/>
            <person name="Peeters S.H."/>
            <person name="Heuer A."/>
            <person name="Rast P."/>
            <person name="Oberbeckmann S."/>
            <person name="Bunk B."/>
            <person name="Jeske O."/>
            <person name="Meyerdierks A."/>
            <person name="Storesund J.E."/>
            <person name="Kallscheuer N."/>
            <person name="Luecker S."/>
            <person name="Lage O.M."/>
            <person name="Pohl T."/>
            <person name="Merkel B.J."/>
            <person name="Hornburger P."/>
            <person name="Mueller R.-W."/>
            <person name="Bruemmer F."/>
            <person name="Labrenz M."/>
            <person name="Spormann A.M."/>
            <person name="Op Den Camp H."/>
            <person name="Overmann J."/>
            <person name="Amann R."/>
            <person name="Jetten M.S.M."/>
            <person name="Mascher T."/>
            <person name="Medema M.H."/>
            <person name="Devos D.P."/>
            <person name="Kaster A.-K."/>
            <person name="Ovreas L."/>
            <person name="Rohde M."/>
            <person name="Galperin M.Y."/>
            <person name="Jogler C."/>
        </authorList>
    </citation>
    <scope>NUCLEOTIDE SEQUENCE [LARGE SCALE GENOMIC DNA]</scope>
    <source>
        <strain evidence="3 4">Poly51</strain>
    </source>
</reference>
<dbReference type="EMBL" id="SJPW01000011">
    <property type="protein sequence ID" value="TWU44616.1"/>
    <property type="molecule type" value="Genomic_DNA"/>
</dbReference>
<feature type="compositionally biased region" description="Low complexity" evidence="1">
    <location>
        <begin position="70"/>
        <end position="96"/>
    </location>
</feature>
<evidence type="ECO:0000256" key="1">
    <source>
        <dbReference type="SAM" id="MobiDB-lite"/>
    </source>
</evidence>
<organism evidence="3 4">
    <name type="scientific">Rubripirellula tenax</name>
    <dbReference type="NCBI Taxonomy" id="2528015"/>
    <lineage>
        <taxon>Bacteria</taxon>
        <taxon>Pseudomonadati</taxon>
        <taxon>Planctomycetota</taxon>
        <taxon>Planctomycetia</taxon>
        <taxon>Pirellulales</taxon>
        <taxon>Pirellulaceae</taxon>
        <taxon>Rubripirellula</taxon>
    </lineage>
</organism>
<keyword evidence="2" id="KW-0472">Membrane</keyword>
<name>A0A5C6EAU9_9BACT</name>
<gene>
    <name evidence="3" type="ORF">Poly51_60480</name>
</gene>
<evidence type="ECO:0000256" key="2">
    <source>
        <dbReference type="SAM" id="Phobius"/>
    </source>
</evidence>
<protein>
    <submittedName>
        <fullName evidence="3">Uncharacterized protein</fullName>
    </submittedName>
</protein>
<dbReference type="Proteomes" id="UP000318288">
    <property type="component" value="Unassembled WGS sequence"/>
</dbReference>